<accession>A0A927BDW6</accession>
<dbReference type="EMBL" id="JACXAD010000009">
    <property type="protein sequence ID" value="MBD2768257.1"/>
    <property type="molecule type" value="Genomic_DNA"/>
</dbReference>
<keyword evidence="2" id="KW-1185">Reference proteome</keyword>
<protein>
    <submittedName>
        <fullName evidence="1">Uncharacterized protein</fullName>
    </submittedName>
</protein>
<proteinExistence type="predicted"/>
<name>A0A927BDW6_9BACT</name>
<gene>
    <name evidence="1" type="ORF">IC235_10170</name>
</gene>
<sequence length="79" mass="8637">MKTLCNRPDCSSLTTTPDLLNLDGGRPGTLLIISTTSGKKILIDVVDEEAGNRIRNAVFHLVTLAKANKAYKSKDPFDY</sequence>
<comment type="caution">
    <text evidence="1">The sequence shown here is derived from an EMBL/GenBank/DDBJ whole genome shotgun (WGS) entry which is preliminary data.</text>
</comment>
<reference evidence="1" key="1">
    <citation type="submission" date="2020-09" db="EMBL/GenBank/DDBJ databases">
        <authorList>
            <person name="Kim M.K."/>
        </authorList>
    </citation>
    <scope>NUCLEOTIDE SEQUENCE</scope>
    <source>
        <strain evidence="1">BT664</strain>
    </source>
</reference>
<organism evidence="1 2">
    <name type="scientific">Hymenobacter montanus</name>
    <dbReference type="NCBI Taxonomy" id="2771359"/>
    <lineage>
        <taxon>Bacteria</taxon>
        <taxon>Pseudomonadati</taxon>
        <taxon>Bacteroidota</taxon>
        <taxon>Cytophagia</taxon>
        <taxon>Cytophagales</taxon>
        <taxon>Hymenobacteraceae</taxon>
        <taxon>Hymenobacter</taxon>
    </lineage>
</organism>
<dbReference type="AlphaFoldDB" id="A0A927BDW6"/>
<evidence type="ECO:0000313" key="2">
    <source>
        <dbReference type="Proteomes" id="UP000612233"/>
    </source>
</evidence>
<dbReference type="Proteomes" id="UP000612233">
    <property type="component" value="Unassembled WGS sequence"/>
</dbReference>
<evidence type="ECO:0000313" key="1">
    <source>
        <dbReference type="EMBL" id="MBD2768257.1"/>
    </source>
</evidence>